<evidence type="ECO:0000313" key="1">
    <source>
        <dbReference type="EMBL" id="AKN75907.1"/>
    </source>
</evidence>
<accession>A0ABN4GVX7</accession>
<dbReference type="EMBL" id="CP011913">
    <property type="protein sequence ID" value="AKN75907.1"/>
    <property type="molecule type" value="Genomic_DNA"/>
</dbReference>
<evidence type="ECO:0000313" key="2">
    <source>
        <dbReference type="Proteomes" id="UP000036185"/>
    </source>
</evidence>
<sequence length="59" mass="6086">MIGFSGKNRIGSIGTGSWLRGVDDEAQPGLDLAAGRDDFLDLFGAAVDLLSQAGTTTDD</sequence>
<dbReference type="Proteomes" id="UP000036185">
    <property type="component" value="Chromosome"/>
</dbReference>
<organism evidence="1 2">
    <name type="scientific">Corynebacterium ulcerans FRC58</name>
    <dbReference type="NCBI Taxonomy" id="1408268"/>
    <lineage>
        <taxon>Bacteria</taxon>
        <taxon>Bacillati</taxon>
        <taxon>Actinomycetota</taxon>
        <taxon>Actinomycetes</taxon>
        <taxon>Mycobacteriales</taxon>
        <taxon>Corynebacteriaceae</taxon>
        <taxon>Corynebacterium</taxon>
    </lineage>
</organism>
<protein>
    <submittedName>
        <fullName evidence="1">Uncharacterized protein</fullName>
    </submittedName>
</protein>
<keyword evidence="2" id="KW-1185">Reference proteome</keyword>
<name>A0ABN4GVX7_CORUL</name>
<proteinExistence type="predicted"/>
<gene>
    <name evidence="1" type="ORF">CulFRC58_0053</name>
</gene>
<reference evidence="1 2" key="1">
    <citation type="journal article" date="2014" name="Int. J. Syst. Evol. Microbiol.">
        <title>Draft Genome Sequence of Corynebacterium ulcerans FRC58, Isolated from the Bronchitic Aspiration of a Patient in France.</title>
        <authorList>
            <person name="Silva Ado S."/>
            <person name="Barauna R.A."/>
            <person name="de Sa P.C."/>
            <person name="das Gracas D.A."/>
            <person name="Carneiro A.R."/>
            <person name="Thouvenin M."/>
            <person name="Azevedo V."/>
            <person name="Badell E."/>
            <person name="Guiso N."/>
            <person name="da Silva A.L."/>
            <person name="Ramos R.T."/>
        </authorList>
    </citation>
    <scope>NUCLEOTIDE SEQUENCE [LARGE SCALE GENOMIC DNA]</scope>
    <source>
        <strain evidence="1 2">FRC58</strain>
    </source>
</reference>